<dbReference type="InterPro" id="IPR002110">
    <property type="entry name" value="Ankyrin_rpt"/>
</dbReference>
<gene>
    <name evidence="4" type="ORF">B0174_02090</name>
</gene>
<proteinExistence type="predicted"/>
<dbReference type="AlphaFoldDB" id="A0A363D449"/>
<dbReference type="SUPFAM" id="SSF48403">
    <property type="entry name" value="Ankyrin repeat"/>
    <property type="match status" value="1"/>
</dbReference>
<protein>
    <submittedName>
        <fullName evidence="4">Uncharacterized protein</fullName>
    </submittedName>
</protein>
<comment type="caution">
    <text evidence="4">The sequence shown here is derived from an EMBL/GenBank/DDBJ whole genome shotgun (WGS) entry which is preliminary data.</text>
</comment>
<dbReference type="PANTHER" id="PTHR24134:SF9">
    <property type="entry name" value="ANKYRIN REPEAT AND SOCS BOX PROTEIN 8"/>
    <property type="match status" value="1"/>
</dbReference>
<dbReference type="RefSeq" id="WP_108557989.1">
    <property type="nucleotide sequence ID" value="NZ_MUXE01000002.1"/>
</dbReference>
<dbReference type="SMART" id="SM00248">
    <property type="entry name" value="ANK"/>
    <property type="match status" value="3"/>
</dbReference>
<keyword evidence="2 3" id="KW-0040">ANK repeat</keyword>
<evidence type="ECO:0000256" key="1">
    <source>
        <dbReference type="ARBA" id="ARBA00022737"/>
    </source>
</evidence>
<evidence type="ECO:0000313" key="4">
    <source>
        <dbReference type="EMBL" id="PUE66079.1"/>
    </source>
</evidence>
<dbReference type="InterPro" id="IPR036770">
    <property type="entry name" value="Ankyrin_rpt-contain_sf"/>
</dbReference>
<reference evidence="4 5" key="1">
    <citation type="submission" date="2017-02" db="EMBL/GenBank/DDBJ databases">
        <title>Arcobacter caeni sp. nov, a new Arcobacter species isolated from reclaimed water.</title>
        <authorList>
            <person name="Figueras M.J."/>
            <person name="Perez-Cataluna A."/>
            <person name="Salas-Masso N."/>
        </authorList>
    </citation>
    <scope>NUCLEOTIDE SEQUENCE [LARGE SCALE GENOMIC DNA]</scope>
    <source>
        <strain evidence="4 5">RW17-10</strain>
    </source>
</reference>
<evidence type="ECO:0000256" key="2">
    <source>
        <dbReference type="ARBA" id="ARBA00023043"/>
    </source>
</evidence>
<keyword evidence="1" id="KW-0677">Repeat</keyword>
<evidence type="ECO:0000313" key="5">
    <source>
        <dbReference type="Proteomes" id="UP000251135"/>
    </source>
</evidence>
<dbReference type="EMBL" id="MUXE01000002">
    <property type="protein sequence ID" value="PUE66079.1"/>
    <property type="molecule type" value="Genomic_DNA"/>
</dbReference>
<accession>A0A363D449</accession>
<dbReference type="Pfam" id="PF12796">
    <property type="entry name" value="Ank_2"/>
    <property type="match status" value="1"/>
</dbReference>
<organism evidence="4 5">
    <name type="scientific">Arcobacter caeni</name>
    <dbReference type="NCBI Taxonomy" id="1912877"/>
    <lineage>
        <taxon>Bacteria</taxon>
        <taxon>Pseudomonadati</taxon>
        <taxon>Campylobacterota</taxon>
        <taxon>Epsilonproteobacteria</taxon>
        <taxon>Campylobacterales</taxon>
        <taxon>Arcobacteraceae</taxon>
        <taxon>Arcobacter</taxon>
    </lineage>
</organism>
<dbReference type="PROSITE" id="PS50088">
    <property type="entry name" value="ANK_REPEAT"/>
    <property type="match status" value="1"/>
</dbReference>
<name>A0A363D449_9BACT</name>
<keyword evidence="5" id="KW-1185">Reference proteome</keyword>
<feature type="repeat" description="ANK" evidence="3">
    <location>
        <begin position="113"/>
        <end position="145"/>
    </location>
</feature>
<evidence type="ECO:0000256" key="3">
    <source>
        <dbReference type="PROSITE-ProRule" id="PRU00023"/>
    </source>
</evidence>
<dbReference type="Proteomes" id="UP000251135">
    <property type="component" value="Unassembled WGS sequence"/>
</dbReference>
<dbReference type="OrthoDB" id="5345485at2"/>
<dbReference type="Gene3D" id="1.25.40.20">
    <property type="entry name" value="Ankyrin repeat-containing domain"/>
    <property type="match status" value="1"/>
</dbReference>
<sequence length="172" mass="19709">MSNNIFLNNNIEEQLLNKIFFTLITKDKWDTLLEVLSLKVIDINTKDFRGRNALFWAINKGNISSIEKLMQLNISTEVSPNLSAINYAVYKDNVKVIKCLRNCGVNLNEIDDINSTPIIYAVLYNKLNSINYLIDNGANLEHEDFLGNSALNLAHNLKIEYLIQKFKILQSK</sequence>
<dbReference type="PANTHER" id="PTHR24134">
    <property type="entry name" value="ANKYRIN REPEAT-CONTAINING PROTEIN DDB_G0279043"/>
    <property type="match status" value="1"/>
</dbReference>